<dbReference type="EMBL" id="QPJK01000005">
    <property type="protein sequence ID" value="RCW70401.1"/>
    <property type="molecule type" value="Genomic_DNA"/>
</dbReference>
<dbReference type="AlphaFoldDB" id="A0A368XQZ7"/>
<proteinExistence type="predicted"/>
<dbReference type="RefSeq" id="WP_114469338.1">
    <property type="nucleotide sequence ID" value="NZ_QPJK01000005.1"/>
</dbReference>
<dbReference type="OrthoDB" id="9128579at2"/>
<sequence>MASSKTGIDTEALIAQYEQATNQQAQALRQAVHDTTLKALQQRELTLKAIKDVVKSVTEAAAQGAARNTHGVDIDAMLAQTVAGVDDAVRQAVHASQRALQQLLDQGLDVREKQVKKAMDDIEKMEDMVFQTMRKATSNTALAPMQGAWAQALMLFGQGDSATGQAASEAVEQLLAKAQAAAREGRAFNQRAAQAFMDHYATLVSGVLIGMSEAMGAAPASAAKPPPARKSR</sequence>
<name>A0A368XQZ7_9BURK</name>
<reference evidence="1 2" key="1">
    <citation type="submission" date="2018-07" db="EMBL/GenBank/DDBJ databases">
        <title>Genomic Encyclopedia of Type Strains, Phase IV (KMG-IV): sequencing the most valuable type-strain genomes for metagenomic binning, comparative biology and taxonomic classification.</title>
        <authorList>
            <person name="Goeker M."/>
        </authorList>
    </citation>
    <scope>NUCLEOTIDE SEQUENCE [LARGE SCALE GENOMIC DNA]</scope>
    <source>
        <strain evidence="1 2">DSM 21634</strain>
    </source>
</reference>
<evidence type="ECO:0000313" key="2">
    <source>
        <dbReference type="Proteomes" id="UP000252884"/>
    </source>
</evidence>
<evidence type="ECO:0000313" key="1">
    <source>
        <dbReference type="EMBL" id="RCW70401.1"/>
    </source>
</evidence>
<dbReference type="Proteomes" id="UP000252884">
    <property type="component" value="Unassembled WGS sequence"/>
</dbReference>
<keyword evidence="2" id="KW-1185">Reference proteome</keyword>
<accession>A0A368XQZ7</accession>
<gene>
    <name evidence="1" type="ORF">DES41_105344</name>
</gene>
<dbReference type="InterPro" id="IPR046708">
    <property type="entry name" value="DUF6781"/>
</dbReference>
<comment type="caution">
    <text evidence="1">The sequence shown here is derived from an EMBL/GenBank/DDBJ whole genome shotgun (WGS) entry which is preliminary data.</text>
</comment>
<organism evidence="1 2">
    <name type="scientific">Pseudorhodoferax soli</name>
    <dbReference type="NCBI Taxonomy" id="545864"/>
    <lineage>
        <taxon>Bacteria</taxon>
        <taxon>Pseudomonadati</taxon>
        <taxon>Pseudomonadota</taxon>
        <taxon>Betaproteobacteria</taxon>
        <taxon>Burkholderiales</taxon>
        <taxon>Comamonadaceae</taxon>
    </lineage>
</organism>
<dbReference type="Pfam" id="PF20572">
    <property type="entry name" value="DUF6781"/>
    <property type="match status" value="1"/>
</dbReference>
<protein>
    <submittedName>
        <fullName evidence="1">Uncharacterized protein</fullName>
    </submittedName>
</protein>